<dbReference type="GO" id="GO:0009403">
    <property type="term" value="P:toxin biosynthetic process"/>
    <property type="evidence" value="ECO:0007669"/>
    <property type="project" value="InterPro"/>
</dbReference>
<sequence length="165" mass="17659">MTTFDILAFGLIGICIIVSMMRGLIVEIASLITWIVAFIVAKIFAVPFAEIAFSSFEPQALSIALSFVTLFFAAWLVQHFLRSLLTSAVKASGLGSVNRLLGGLFGAAKGILLVTLAVTVCSFTDLPHTDGWQQSLSASYFEALAQLAVPYLSSVITEQLPNPSL</sequence>
<reference evidence="7" key="1">
    <citation type="submission" date="2017-01" db="EMBL/GenBank/DDBJ databases">
        <authorList>
            <person name="Mah S.A."/>
            <person name="Swanson W.J."/>
            <person name="Moy G.W."/>
            <person name="Vacquier V.D."/>
        </authorList>
    </citation>
    <scope>NUCLEOTIDE SEQUENCE [LARGE SCALE GENOMIC DNA]</scope>
    <source>
        <strain evidence="7">124861</strain>
    </source>
</reference>
<dbReference type="Proteomes" id="UP000193303">
    <property type="component" value="Unassembled WGS sequence"/>
</dbReference>
<proteinExistence type="predicted"/>
<comment type="subcellular location">
    <subcellularLocation>
        <location evidence="1">Membrane</location>
        <topology evidence="1">Multi-pass membrane protein</topology>
    </subcellularLocation>
</comment>
<comment type="caution">
    <text evidence="6">The sequence shown here is derived from an EMBL/GenBank/DDBJ whole genome shotgun (WGS) entry which is preliminary data.</text>
</comment>
<evidence type="ECO:0000313" key="7">
    <source>
        <dbReference type="Proteomes" id="UP000193303"/>
    </source>
</evidence>
<dbReference type="PANTHER" id="PTHR36926:SF1">
    <property type="entry name" value="COLICIN V PRODUCTION PROTEIN"/>
    <property type="match status" value="1"/>
</dbReference>
<feature type="transmembrane region" description="Helical" evidence="5">
    <location>
        <begin position="101"/>
        <end position="123"/>
    </location>
</feature>
<dbReference type="GO" id="GO:0016020">
    <property type="term" value="C:membrane"/>
    <property type="evidence" value="ECO:0007669"/>
    <property type="project" value="UniProtKB-SubCell"/>
</dbReference>
<evidence type="ECO:0000256" key="3">
    <source>
        <dbReference type="ARBA" id="ARBA00022989"/>
    </source>
</evidence>
<feature type="transmembrane region" description="Helical" evidence="5">
    <location>
        <begin position="31"/>
        <end position="53"/>
    </location>
</feature>
<organism evidence="6 7">
    <name type="scientific">Neisseria dumasiana</name>
    <dbReference type="NCBI Taxonomy" id="1931275"/>
    <lineage>
        <taxon>Bacteria</taxon>
        <taxon>Pseudomonadati</taxon>
        <taxon>Pseudomonadota</taxon>
        <taxon>Betaproteobacteria</taxon>
        <taxon>Neisseriales</taxon>
        <taxon>Neisseriaceae</taxon>
        <taxon>Neisseria</taxon>
    </lineage>
</organism>
<accession>A0A1X3DJH7</accession>
<dbReference type="PANTHER" id="PTHR36926">
    <property type="entry name" value="COLICIN V PRODUCTION PROTEIN"/>
    <property type="match status" value="1"/>
</dbReference>
<dbReference type="STRING" id="1931275.BV914_00450"/>
<dbReference type="InterPro" id="IPR052719">
    <property type="entry name" value="CvpA-like"/>
</dbReference>
<dbReference type="OrthoDB" id="9810601at2"/>
<dbReference type="InterPro" id="IPR003825">
    <property type="entry name" value="Colicin-V_CvpA"/>
</dbReference>
<evidence type="ECO:0000256" key="1">
    <source>
        <dbReference type="ARBA" id="ARBA00004141"/>
    </source>
</evidence>
<keyword evidence="4 5" id="KW-0472">Membrane</keyword>
<dbReference type="Pfam" id="PF02674">
    <property type="entry name" value="Colicin_V"/>
    <property type="match status" value="1"/>
</dbReference>
<evidence type="ECO:0000256" key="2">
    <source>
        <dbReference type="ARBA" id="ARBA00022692"/>
    </source>
</evidence>
<protein>
    <submittedName>
        <fullName evidence="6">Colicin V production protein</fullName>
    </submittedName>
</protein>
<keyword evidence="3 5" id="KW-1133">Transmembrane helix</keyword>
<dbReference type="EMBL" id="MTAB01000008">
    <property type="protein sequence ID" value="OSI22768.1"/>
    <property type="molecule type" value="Genomic_DNA"/>
</dbReference>
<dbReference type="AlphaFoldDB" id="A0A1X3DJH7"/>
<dbReference type="RefSeq" id="WP_085358814.1">
    <property type="nucleotide sequence ID" value="NZ_MTAB01000008.1"/>
</dbReference>
<keyword evidence="2 5" id="KW-0812">Transmembrane</keyword>
<evidence type="ECO:0000313" key="6">
    <source>
        <dbReference type="EMBL" id="OSI22768.1"/>
    </source>
</evidence>
<feature type="transmembrane region" description="Helical" evidence="5">
    <location>
        <begin position="7"/>
        <end position="25"/>
    </location>
</feature>
<name>A0A1X3DJH7_9NEIS</name>
<evidence type="ECO:0000256" key="5">
    <source>
        <dbReference type="SAM" id="Phobius"/>
    </source>
</evidence>
<feature type="transmembrane region" description="Helical" evidence="5">
    <location>
        <begin position="60"/>
        <end position="81"/>
    </location>
</feature>
<gene>
    <name evidence="6" type="ORF">BV912_04875</name>
</gene>
<evidence type="ECO:0000256" key="4">
    <source>
        <dbReference type="ARBA" id="ARBA00023136"/>
    </source>
</evidence>